<protein>
    <recommendedName>
        <fullName evidence="6">HAT C-terminal dimerisation domain-containing protein</fullName>
    </recommendedName>
</protein>
<dbReference type="AlphaFoldDB" id="T1GU28"/>
<name>T1GU28_MEGSC</name>
<evidence type="ECO:0000256" key="5">
    <source>
        <dbReference type="ARBA" id="ARBA00023242"/>
    </source>
</evidence>
<accession>T1GU28</accession>
<reference evidence="7" key="2">
    <citation type="submission" date="2015-06" db="UniProtKB">
        <authorList>
            <consortium name="EnsemblMetazoa"/>
        </authorList>
    </citation>
    <scope>IDENTIFICATION</scope>
</reference>
<dbReference type="HOGENOM" id="CLU_406889_0_0_1"/>
<dbReference type="InterPro" id="IPR008906">
    <property type="entry name" value="HATC_C_dom"/>
</dbReference>
<keyword evidence="8" id="KW-1185">Reference proteome</keyword>
<keyword evidence="3" id="KW-0863">Zinc-finger</keyword>
<keyword evidence="2" id="KW-0479">Metal-binding</keyword>
<evidence type="ECO:0000256" key="1">
    <source>
        <dbReference type="ARBA" id="ARBA00004123"/>
    </source>
</evidence>
<dbReference type="Pfam" id="PF05699">
    <property type="entry name" value="Dimer_Tnp_hAT"/>
    <property type="match status" value="1"/>
</dbReference>
<dbReference type="EMBL" id="CAQQ02392031">
    <property type="status" value="NOT_ANNOTATED_CDS"/>
    <property type="molecule type" value="Genomic_DNA"/>
</dbReference>
<dbReference type="OMA" id="FREYTHA"/>
<reference evidence="8" key="1">
    <citation type="submission" date="2013-02" db="EMBL/GenBank/DDBJ databases">
        <authorList>
            <person name="Hughes D."/>
        </authorList>
    </citation>
    <scope>NUCLEOTIDE SEQUENCE</scope>
    <source>
        <strain>Durham</strain>
        <strain evidence="8">NC isolate 2 -- Noor lab</strain>
    </source>
</reference>
<dbReference type="Proteomes" id="UP000015102">
    <property type="component" value="Unassembled WGS sequence"/>
</dbReference>
<dbReference type="EMBL" id="CAQQ02392030">
    <property type="status" value="NOT_ANNOTATED_CDS"/>
    <property type="molecule type" value="Genomic_DNA"/>
</dbReference>
<evidence type="ECO:0000313" key="8">
    <source>
        <dbReference type="Proteomes" id="UP000015102"/>
    </source>
</evidence>
<feature type="domain" description="HAT C-terminal dimerisation" evidence="6">
    <location>
        <begin position="477"/>
        <end position="540"/>
    </location>
</feature>
<keyword evidence="5" id="KW-0539">Nucleus</keyword>
<organism evidence="7 8">
    <name type="scientific">Megaselia scalaris</name>
    <name type="common">Humpbacked fly</name>
    <name type="synonym">Phora scalaris</name>
    <dbReference type="NCBI Taxonomy" id="36166"/>
    <lineage>
        <taxon>Eukaryota</taxon>
        <taxon>Metazoa</taxon>
        <taxon>Ecdysozoa</taxon>
        <taxon>Arthropoda</taxon>
        <taxon>Hexapoda</taxon>
        <taxon>Insecta</taxon>
        <taxon>Pterygota</taxon>
        <taxon>Neoptera</taxon>
        <taxon>Endopterygota</taxon>
        <taxon>Diptera</taxon>
        <taxon>Brachycera</taxon>
        <taxon>Muscomorpha</taxon>
        <taxon>Platypezoidea</taxon>
        <taxon>Phoridae</taxon>
        <taxon>Megaseliini</taxon>
        <taxon>Megaselia</taxon>
    </lineage>
</organism>
<evidence type="ECO:0000256" key="3">
    <source>
        <dbReference type="ARBA" id="ARBA00022771"/>
    </source>
</evidence>
<evidence type="ECO:0000259" key="6">
    <source>
        <dbReference type="Pfam" id="PF05699"/>
    </source>
</evidence>
<evidence type="ECO:0000256" key="4">
    <source>
        <dbReference type="ARBA" id="ARBA00022833"/>
    </source>
</evidence>
<dbReference type="PANTHER" id="PTHR46481:SF10">
    <property type="entry name" value="ZINC FINGER BED DOMAIN-CONTAINING PROTEIN 39"/>
    <property type="match status" value="1"/>
</dbReference>
<dbReference type="STRING" id="36166.T1GU28"/>
<dbReference type="EnsemblMetazoa" id="MESCA007229-RA">
    <property type="protein sequence ID" value="MESCA007229-PA"/>
    <property type="gene ID" value="MESCA007229"/>
</dbReference>
<dbReference type="PANTHER" id="PTHR46481">
    <property type="entry name" value="ZINC FINGER BED DOMAIN-CONTAINING PROTEIN 4"/>
    <property type="match status" value="1"/>
</dbReference>
<dbReference type="SUPFAM" id="SSF53098">
    <property type="entry name" value="Ribonuclease H-like"/>
    <property type="match status" value="1"/>
</dbReference>
<dbReference type="GO" id="GO:0046983">
    <property type="term" value="F:protein dimerization activity"/>
    <property type="evidence" value="ECO:0007669"/>
    <property type="project" value="InterPro"/>
</dbReference>
<dbReference type="InterPro" id="IPR052035">
    <property type="entry name" value="ZnF_BED_domain_contain"/>
</dbReference>
<keyword evidence="4" id="KW-0862">Zinc</keyword>
<sequence length="676" mass="76439">QNALRQTKLSFSSNTTIAVPVPEQSSRQKQISNALALFLASEPKVSAEMLTREPFQHLANVLFDGKMLKAAPIQSANTLRKKMMDTFEDIKVKAIQYIKEKAPKVIAVIFDLWTDSSSFSRNFLGIQLQFSLNLEITNINIGTFIMEGPKTGMAIAEIIFKTLQDFGITDRFIFFVTDDGSNCMSAVSILLSQFGIKGERLPCLAHQLHNLVTSVILKKKNVDAVSDVTNVIEKLSKIKTALRWRTQEIVEKDKNLRLIKALSVTLNGSEEDEEALEELLNSQSVSSKVAVNDVLVGKNLDLLISRSDDIVLSDLSIILSPINDFVTKIQSKTNGTLRQVMNGYKKLKDSFQNNDDIGTEAGKMLQLQFGMKLNDRFNIVALYQASQAVEPGMLGWDISLNEGRVLIKNYAKTFEIFSEDIFEEQVTNESAPKSNEDSERISRLKERFALDLVNEKSSKLDIEITAFANLSASEALLNYVEFWEQNKSKFKIIYKLFDLLYGIPATSSSIESAFSVAGNVVNKSNGNLSDEKVAAKCFVKINYQFLQKIGAIPSVKFHNSRKRRAMNRVKTTNKKSIENREMARKDDFVFKSEDFQNVKSFNSLISQHKDDIFERFSIKTQNSINSTKYLSKIWNYFGYLYVTDEEGNSRHVLTKRNFCMECLNDLKNNNGNIFAK</sequence>
<dbReference type="InterPro" id="IPR012337">
    <property type="entry name" value="RNaseH-like_sf"/>
</dbReference>
<evidence type="ECO:0000256" key="2">
    <source>
        <dbReference type="ARBA" id="ARBA00022723"/>
    </source>
</evidence>
<dbReference type="GO" id="GO:0008270">
    <property type="term" value="F:zinc ion binding"/>
    <property type="evidence" value="ECO:0007669"/>
    <property type="project" value="UniProtKB-KW"/>
</dbReference>
<evidence type="ECO:0000313" key="7">
    <source>
        <dbReference type="EnsemblMetazoa" id="MESCA007229-PA"/>
    </source>
</evidence>
<dbReference type="GO" id="GO:0005634">
    <property type="term" value="C:nucleus"/>
    <property type="evidence" value="ECO:0007669"/>
    <property type="project" value="UniProtKB-SubCell"/>
</dbReference>
<proteinExistence type="predicted"/>
<comment type="subcellular location">
    <subcellularLocation>
        <location evidence="1">Nucleus</location>
    </subcellularLocation>
</comment>